<sequence length="133" mass="14469">MYSIKMSKNPDYSLAHGVLQYVTVLPGSTYRLSFWSQSPSPASSGSYQVYDYGTPRTIVALTHLAPSSTAWFYTGVDFTVPAGTTQVAVILFGYLGSTPNVSVYYDDVSLRYVTQPTRTPLPATPVATRTPIA</sequence>
<accession>A0A6M3LSJ6</accession>
<gene>
    <name evidence="1" type="ORF">MM415B08321_0002</name>
</gene>
<dbReference type="AlphaFoldDB" id="A0A6M3LSJ6"/>
<proteinExistence type="predicted"/>
<dbReference type="EMBL" id="MT143406">
    <property type="protein sequence ID" value="QJA96494.1"/>
    <property type="molecule type" value="Genomic_DNA"/>
</dbReference>
<evidence type="ECO:0008006" key="2">
    <source>
        <dbReference type="Google" id="ProtNLM"/>
    </source>
</evidence>
<dbReference type="InterPro" id="IPR008979">
    <property type="entry name" value="Galactose-bd-like_sf"/>
</dbReference>
<protein>
    <recommendedName>
        <fullName evidence="2">CBM-cenC domain-containing protein</fullName>
    </recommendedName>
</protein>
<reference evidence="1" key="1">
    <citation type="submission" date="2020-03" db="EMBL/GenBank/DDBJ databases">
        <title>The deep terrestrial virosphere.</title>
        <authorList>
            <person name="Holmfeldt K."/>
            <person name="Nilsson E."/>
            <person name="Simone D."/>
            <person name="Lopez-Fernandez M."/>
            <person name="Wu X."/>
            <person name="de Brujin I."/>
            <person name="Lundin D."/>
            <person name="Andersson A."/>
            <person name="Bertilsson S."/>
            <person name="Dopson M."/>
        </authorList>
    </citation>
    <scope>NUCLEOTIDE SEQUENCE</scope>
    <source>
        <strain evidence="1">MM415B08321</strain>
    </source>
</reference>
<organism evidence="1">
    <name type="scientific">viral metagenome</name>
    <dbReference type="NCBI Taxonomy" id="1070528"/>
    <lineage>
        <taxon>unclassified sequences</taxon>
        <taxon>metagenomes</taxon>
        <taxon>organismal metagenomes</taxon>
    </lineage>
</organism>
<name>A0A6M3LSJ6_9ZZZZ</name>
<evidence type="ECO:0000313" key="1">
    <source>
        <dbReference type="EMBL" id="QJA96494.1"/>
    </source>
</evidence>
<dbReference type="Gene3D" id="2.60.120.260">
    <property type="entry name" value="Galactose-binding domain-like"/>
    <property type="match status" value="1"/>
</dbReference>
<dbReference type="SUPFAM" id="SSF49785">
    <property type="entry name" value="Galactose-binding domain-like"/>
    <property type="match status" value="1"/>
</dbReference>